<dbReference type="AlphaFoldDB" id="A0A813J8D9"/>
<evidence type="ECO:0000313" key="1">
    <source>
        <dbReference type="EMBL" id="CAE8666158.1"/>
    </source>
</evidence>
<protein>
    <recommendedName>
        <fullName evidence="3">CSD domain-containing protein</fullName>
    </recommendedName>
</protein>
<dbReference type="InterPro" id="IPR012340">
    <property type="entry name" value="NA-bd_OB-fold"/>
</dbReference>
<gene>
    <name evidence="1" type="ORF">PGLA2088_LOCUS16168</name>
</gene>
<reference evidence="1" key="1">
    <citation type="submission" date="2021-02" db="EMBL/GenBank/DDBJ databases">
        <authorList>
            <person name="Dougan E. K."/>
            <person name="Rhodes N."/>
            <person name="Thang M."/>
            <person name="Chan C."/>
        </authorList>
    </citation>
    <scope>NUCLEOTIDE SEQUENCE</scope>
</reference>
<dbReference type="EMBL" id="CAJNNW010020383">
    <property type="protein sequence ID" value="CAE8666158.1"/>
    <property type="molecule type" value="Genomic_DNA"/>
</dbReference>
<dbReference type="SUPFAM" id="SSF50249">
    <property type="entry name" value="Nucleic acid-binding proteins"/>
    <property type="match status" value="1"/>
</dbReference>
<evidence type="ECO:0000313" key="2">
    <source>
        <dbReference type="Proteomes" id="UP000626109"/>
    </source>
</evidence>
<organism evidence="1 2">
    <name type="scientific">Polarella glacialis</name>
    <name type="common">Dinoflagellate</name>
    <dbReference type="NCBI Taxonomy" id="89957"/>
    <lineage>
        <taxon>Eukaryota</taxon>
        <taxon>Sar</taxon>
        <taxon>Alveolata</taxon>
        <taxon>Dinophyceae</taxon>
        <taxon>Suessiales</taxon>
        <taxon>Suessiaceae</taxon>
        <taxon>Polarella</taxon>
    </lineage>
</organism>
<accession>A0A813J8D9</accession>
<evidence type="ECO:0008006" key="3">
    <source>
        <dbReference type="Google" id="ProtNLM"/>
    </source>
</evidence>
<comment type="caution">
    <text evidence="1">The sequence shown here is derived from an EMBL/GenBank/DDBJ whole genome shotgun (WGS) entry which is preliminary data.</text>
</comment>
<name>A0A813J8D9_POLGL</name>
<proteinExistence type="predicted"/>
<dbReference type="Proteomes" id="UP000626109">
    <property type="component" value="Unassembled WGS sequence"/>
</dbReference>
<dbReference type="Gene3D" id="2.40.50.140">
    <property type="entry name" value="Nucleic acid-binding proteins"/>
    <property type="match status" value="1"/>
</dbReference>
<sequence>MPPPPPPAVMPTSDLGSRFVGTIMHFNAEKNFGFISSPSATDMFGKDVFISVAETWFCLG</sequence>